<dbReference type="InterPro" id="IPR000726">
    <property type="entry name" value="Glyco_hydro_19_cat"/>
</dbReference>
<feature type="region of interest" description="Disordered" evidence="12">
    <location>
        <begin position="42"/>
        <end position="100"/>
    </location>
</feature>
<keyword evidence="4" id="KW-0147">Chitin-binding</keyword>
<reference evidence="15" key="1">
    <citation type="submission" date="2022-08" db="EMBL/GenBank/DDBJ databases">
        <authorList>
            <person name="Gutierrez-Valencia J."/>
        </authorList>
    </citation>
    <scope>NUCLEOTIDE SEQUENCE</scope>
</reference>
<dbReference type="GO" id="GO:0016998">
    <property type="term" value="P:cell wall macromolecule catabolic process"/>
    <property type="evidence" value="ECO:0007669"/>
    <property type="project" value="InterPro"/>
</dbReference>
<dbReference type="GO" id="GO:0008843">
    <property type="term" value="F:endochitinase activity"/>
    <property type="evidence" value="ECO:0007669"/>
    <property type="project" value="UniProtKB-EC"/>
</dbReference>
<evidence type="ECO:0000256" key="6">
    <source>
        <dbReference type="ARBA" id="ARBA00022821"/>
    </source>
</evidence>
<evidence type="ECO:0000256" key="7">
    <source>
        <dbReference type="ARBA" id="ARBA00023024"/>
    </source>
</evidence>
<keyword evidence="11" id="KW-0624">Polysaccharide degradation</keyword>
<dbReference type="Proteomes" id="UP001154282">
    <property type="component" value="Unassembled WGS sequence"/>
</dbReference>
<evidence type="ECO:0000256" key="10">
    <source>
        <dbReference type="ARBA" id="ARBA00023295"/>
    </source>
</evidence>
<feature type="domain" description="Glycoside hydrolase family 19 catalytic" evidence="14">
    <location>
        <begin position="111"/>
        <end position="261"/>
    </location>
</feature>
<evidence type="ECO:0000256" key="5">
    <source>
        <dbReference type="ARBA" id="ARBA00022801"/>
    </source>
</evidence>
<evidence type="ECO:0000313" key="16">
    <source>
        <dbReference type="Proteomes" id="UP001154282"/>
    </source>
</evidence>
<dbReference type="SUPFAM" id="SSF53955">
    <property type="entry name" value="Lysozyme-like"/>
    <property type="match status" value="1"/>
</dbReference>
<keyword evidence="10" id="KW-0326">Glycosidase</keyword>
<dbReference type="GO" id="GO:0000272">
    <property type="term" value="P:polysaccharide catabolic process"/>
    <property type="evidence" value="ECO:0007669"/>
    <property type="project" value="UniProtKB-KW"/>
</dbReference>
<evidence type="ECO:0000256" key="2">
    <source>
        <dbReference type="ARBA" id="ARBA00009373"/>
    </source>
</evidence>
<evidence type="ECO:0000256" key="4">
    <source>
        <dbReference type="ARBA" id="ARBA00022669"/>
    </source>
</evidence>
<dbReference type="Gene3D" id="3.30.20.10">
    <property type="entry name" value="Endochitinase, domain 2"/>
    <property type="match status" value="1"/>
</dbReference>
<keyword evidence="8" id="KW-1015">Disulfide bond</keyword>
<dbReference type="GO" id="GO:0006952">
    <property type="term" value="P:defense response"/>
    <property type="evidence" value="ECO:0007669"/>
    <property type="project" value="UniProtKB-KW"/>
</dbReference>
<dbReference type="Pfam" id="PF00182">
    <property type="entry name" value="Glyco_hydro_19"/>
    <property type="match status" value="2"/>
</dbReference>
<dbReference type="GO" id="GO:0008061">
    <property type="term" value="F:chitin binding"/>
    <property type="evidence" value="ECO:0007669"/>
    <property type="project" value="UniProtKB-KW"/>
</dbReference>
<comment type="catalytic activity">
    <reaction evidence="1">
        <text>Random endo-hydrolysis of N-acetyl-beta-D-glucosaminide (1-&gt;4)-beta-linkages in chitin and chitodextrins.</text>
        <dbReference type="EC" id="3.2.1.14"/>
    </reaction>
</comment>
<dbReference type="InterPro" id="IPR023346">
    <property type="entry name" value="Lysozyme-like_dom_sf"/>
</dbReference>
<organism evidence="15 16">
    <name type="scientific">Linum tenue</name>
    <dbReference type="NCBI Taxonomy" id="586396"/>
    <lineage>
        <taxon>Eukaryota</taxon>
        <taxon>Viridiplantae</taxon>
        <taxon>Streptophyta</taxon>
        <taxon>Embryophyta</taxon>
        <taxon>Tracheophyta</taxon>
        <taxon>Spermatophyta</taxon>
        <taxon>Magnoliopsida</taxon>
        <taxon>eudicotyledons</taxon>
        <taxon>Gunneridae</taxon>
        <taxon>Pentapetalae</taxon>
        <taxon>rosids</taxon>
        <taxon>fabids</taxon>
        <taxon>Malpighiales</taxon>
        <taxon>Linaceae</taxon>
        <taxon>Linum</taxon>
    </lineage>
</organism>
<keyword evidence="13" id="KW-0732">Signal</keyword>
<evidence type="ECO:0000256" key="1">
    <source>
        <dbReference type="ARBA" id="ARBA00000822"/>
    </source>
</evidence>
<evidence type="ECO:0000256" key="13">
    <source>
        <dbReference type="SAM" id="SignalP"/>
    </source>
</evidence>
<name>A0AAV0JNE4_9ROSI</name>
<evidence type="ECO:0000256" key="12">
    <source>
        <dbReference type="SAM" id="MobiDB-lite"/>
    </source>
</evidence>
<dbReference type="GO" id="GO:0006032">
    <property type="term" value="P:chitin catabolic process"/>
    <property type="evidence" value="ECO:0007669"/>
    <property type="project" value="UniProtKB-KW"/>
</dbReference>
<evidence type="ECO:0000256" key="3">
    <source>
        <dbReference type="ARBA" id="ARBA00012729"/>
    </source>
</evidence>
<dbReference type="PANTHER" id="PTHR22595:SF197">
    <property type="entry name" value="CHITINASE FAMILY PROTEIN"/>
    <property type="match status" value="1"/>
</dbReference>
<keyword evidence="6" id="KW-0611">Plant defense</keyword>
<dbReference type="EC" id="3.2.1.14" evidence="3"/>
<evidence type="ECO:0000313" key="15">
    <source>
        <dbReference type="EMBL" id="CAI0410749.1"/>
    </source>
</evidence>
<feature type="compositionally biased region" description="Acidic residues" evidence="12">
    <location>
        <begin position="74"/>
        <end position="84"/>
    </location>
</feature>
<dbReference type="AlphaFoldDB" id="A0AAV0JNE4"/>
<keyword evidence="16" id="KW-1185">Reference proteome</keyword>
<feature type="signal peptide" evidence="13">
    <location>
        <begin position="1"/>
        <end position="23"/>
    </location>
</feature>
<keyword evidence="9" id="KW-0119">Carbohydrate metabolism</keyword>
<dbReference type="Gene3D" id="1.10.530.10">
    <property type="match status" value="1"/>
</dbReference>
<evidence type="ECO:0000256" key="8">
    <source>
        <dbReference type="ARBA" id="ARBA00023157"/>
    </source>
</evidence>
<comment type="caution">
    <text evidence="15">The sequence shown here is derived from an EMBL/GenBank/DDBJ whole genome shotgun (WGS) entry which is preliminary data.</text>
</comment>
<evidence type="ECO:0000256" key="9">
    <source>
        <dbReference type="ARBA" id="ARBA00023277"/>
    </source>
</evidence>
<feature type="chain" id="PRO_5043773780" description="chitinase" evidence="13">
    <location>
        <begin position="24"/>
        <end position="314"/>
    </location>
</feature>
<accession>A0AAV0JNE4</accession>
<keyword evidence="5" id="KW-0378">Hydrolase</keyword>
<protein>
    <recommendedName>
        <fullName evidence="3">chitinase</fullName>
        <ecNumber evidence="3">3.2.1.14</ecNumber>
    </recommendedName>
</protein>
<gene>
    <name evidence="15" type="ORF">LITE_LOCUS14879</name>
</gene>
<dbReference type="PANTHER" id="PTHR22595">
    <property type="entry name" value="CHITINASE-RELATED"/>
    <property type="match status" value="1"/>
</dbReference>
<keyword evidence="7" id="KW-0146">Chitin degradation</keyword>
<evidence type="ECO:0000256" key="11">
    <source>
        <dbReference type="ARBA" id="ARBA00023326"/>
    </source>
</evidence>
<sequence>MAKLSLPFVLLLLLAIALPPLSGASSRSTAAADVECFQRPAGGDAVVHGSSVEPEEKSSDEDDDAGYILLPSDNNDDDDEEEATSAESSDGGSDEEEDAAGDQLGLVVGNVVTQDFFNSIISQAAPSCAGKRFYRRNDFLTAARSFPQFGQLKPDGAAKAEIAAFFAHVTHETGRKFDSLNLCYVEEINKQRYCDPTKEKQWPCAPKKQYYGRGPLQLTWNYNYGLFGKENRLDTLKNPDLVSRNGVVAWRASLWFWMKNVRPVVKKGFGETIRAINGALECGGKNKPAVEARVKYYTEYCKRFRIPLGPNLRC</sequence>
<dbReference type="FunFam" id="3.30.20.10:FF:000001">
    <property type="entry name" value="Endochitinase (Chitinase)"/>
    <property type="match status" value="1"/>
</dbReference>
<dbReference type="CDD" id="cd00325">
    <property type="entry name" value="chitinase_GH19"/>
    <property type="match status" value="1"/>
</dbReference>
<feature type="domain" description="Glycoside hydrolase family 19 catalytic" evidence="14">
    <location>
        <begin position="267"/>
        <end position="314"/>
    </location>
</feature>
<evidence type="ECO:0000259" key="14">
    <source>
        <dbReference type="Pfam" id="PF00182"/>
    </source>
</evidence>
<dbReference type="EMBL" id="CAMGYJ010000005">
    <property type="protein sequence ID" value="CAI0410749.1"/>
    <property type="molecule type" value="Genomic_DNA"/>
</dbReference>
<comment type="similarity">
    <text evidence="2">Belongs to the glycosyl hydrolase 19 family. Chitinase class I subfamily.</text>
</comment>
<proteinExistence type="inferred from homology"/>